<evidence type="ECO:0000256" key="2">
    <source>
        <dbReference type="SAM" id="SignalP"/>
    </source>
</evidence>
<dbReference type="Proteomes" id="UP000318081">
    <property type="component" value="Chromosome"/>
</dbReference>
<dbReference type="RefSeq" id="WP_145213575.1">
    <property type="nucleotide sequence ID" value="NZ_CP036432.1"/>
</dbReference>
<proteinExistence type="predicted"/>
<organism evidence="3 4">
    <name type="scientific">Stieleria magnilauensis</name>
    <dbReference type="NCBI Taxonomy" id="2527963"/>
    <lineage>
        <taxon>Bacteria</taxon>
        <taxon>Pseudomonadati</taxon>
        <taxon>Planctomycetota</taxon>
        <taxon>Planctomycetia</taxon>
        <taxon>Pirellulales</taxon>
        <taxon>Pirellulaceae</taxon>
        <taxon>Stieleria</taxon>
    </lineage>
</organism>
<evidence type="ECO:0008006" key="5">
    <source>
        <dbReference type="Google" id="ProtNLM"/>
    </source>
</evidence>
<keyword evidence="2" id="KW-0732">Signal</keyword>
<accession>A0ABX5XSB8</accession>
<evidence type="ECO:0000313" key="4">
    <source>
        <dbReference type="Proteomes" id="UP000318081"/>
    </source>
</evidence>
<feature type="signal peptide" evidence="2">
    <location>
        <begin position="1"/>
        <end position="26"/>
    </location>
</feature>
<name>A0ABX5XSB8_9BACT</name>
<feature type="region of interest" description="Disordered" evidence="1">
    <location>
        <begin position="115"/>
        <end position="152"/>
    </location>
</feature>
<evidence type="ECO:0000313" key="3">
    <source>
        <dbReference type="EMBL" id="QDV84814.1"/>
    </source>
</evidence>
<feature type="chain" id="PRO_5047348457" description="Secreted protein" evidence="2">
    <location>
        <begin position="27"/>
        <end position="175"/>
    </location>
</feature>
<keyword evidence="4" id="KW-1185">Reference proteome</keyword>
<sequence length="175" mass="18667">MNQRSTPSTRTVIGHLALAALALTLAGCQSCLPGQRSKTITPAAYDSIVNNAGYRETTWTPLDPCDAWQSPIPYEHVDQQWFEHVGDEPLPNPIEQISHDVPSELANIDLAGVDPQLVSDPAGEPTGSVASESGSVAPDSASTGAASTSVAAGKWYEIESDPSEELEHVEIEYLR</sequence>
<dbReference type="EMBL" id="CP036432">
    <property type="protein sequence ID" value="QDV84814.1"/>
    <property type="molecule type" value="Genomic_DNA"/>
</dbReference>
<evidence type="ECO:0000256" key="1">
    <source>
        <dbReference type="SAM" id="MobiDB-lite"/>
    </source>
</evidence>
<dbReference type="PROSITE" id="PS51257">
    <property type="entry name" value="PROKAR_LIPOPROTEIN"/>
    <property type="match status" value="1"/>
</dbReference>
<gene>
    <name evidence="3" type="ORF">TBK1r_37660</name>
</gene>
<protein>
    <recommendedName>
        <fullName evidence="5">Secreted protein</fullName>
    </recommendedName>
</protein>
<feature type="compositionally biased region" description="Low complexity" evidence="1">
    <location>
        <begin position="140"/>
        <end position="152"/>
    </location>
</feature>
<reference evidence="3 4" key="1">
    <citation type="submission" date="2019-02" db="EMBL/GenBank/DDBJ databases">
        <title>Deep-cultivation of Planctomycetes and their phenomic and genomic characterization uncovers novel biology.</title>
        <authorList>
            <person name="Wiegand S."/>
            <person name="Jogler M."/>
            <person name="Boedeker C."/>
            <person name="Pinto D."/>
            <person name="Vollmers J."/>
            <person name="Rivas-Marin E."/>
            <person name="Kohn T."/>
            <person name="Peeters S.H."/>
            <person name="Heuer A."/>
            <person name="Rast P."/>
            <person name="Oberbeckmann S."/>
            <person name="Bunk B."/>
            <person name="Jeske O."/>
            <person name="Meyerdierks A."/>
            <person name="Storesund J.E."/>
            <person name="Kallscheuer N."/>
            <person name="Luecker S."/>
            <person name="Lage O.M."/>
            <person name="Pohl T."/>
            <person name="Merkel B.J."/>
            <person name="Hornburger P."/>
            <person name="Mueller R.-W."/>
            <person name="Bruemmer F."/>
            <person name="Labrenz M."/>
            <person name="Spormann A.M."/>
            <person name="Op den Camp H."/>
            <person name="Overmann J."/>
            <person name="Amann R."/>
            <person name="Jetten M.S.M."/>
            <person name="Mascher T."/>
            <person name="Medema M.H."/>
            <person name="Devos D.P."/>
            <person name="Kaster A.-K."/>
            <person name="Ovreas L."/>
            <person name="Rohde M."/>
            <person name="Galperin M.Y."/>
            <person name="Jogler C."/>
        </authorList>
    </citation>
    <scope>NUCLEOTIDE SEQUENCE [LARGE SCALE GENOMIC DNA]</scope>
    <source>
        <strain evidence="3 4">TBK1r</strain>
    </source>
</reference>